<dbReference type="SUPFAM" id="SSF49503">
    <property type="entry name" value="Cupredoxins"/>
    <property type="match status" value="1"/>
</dbReference>
<evidence type="ECO:0000313" key="2">
    <source>
        <dbReference type="EMBL" id="EXX88621.1"/>
    </source>
</evidence>
<keyword evidence="1" id="KW-0732">Signal</keyword>
<evidence type="ECO:0000313" key="3">
    <source>
        <dbReference type="Proteomes" id="UP000053750"/>
    </source>
</evidence>
<dbReference type="PROSITE" id="PS51257">
    <property type="entry name" value="PROKAR_LIPOPROTEIN"/>
    <property type="match status" value="1"/>
</dbReference>
<proteinExistence type="predicted"/>
<dbReference type="InterPro" id="IPR008972">
    <property type="entry name" value="Cupredoxin"/>
</dbReference>
<evidence type="ECO:0000256" key="1">
    <source>
        <dbReference type="SAM" id="SignalP"/>
    </source>
</evidence>
<gene>
    <name evidence="2" type="ORF">BG53_01675</name>
</gene>
<dbReference type="EMBL" id="JFHU01000121">
    <property type="protein sequence ID" value="EXX88621.1"/>
    <property type="molecule type" value="Genomic_DNA"/>
</dbReference>
<reference evidence="2 3" key="1">
    <citation type="submission" date="2014-02" db="EMBL/GenBank/DDBJ databases">
        <title>Genome sequence of Paenibacillus darwinianus reveals adaptive mechanisms for survival in Antarctic soils.</title>
        <authorList>
            <person name="Dsouza M."/>
            <person name="Taylor M.W."/>
            <person name="Turner S.J."/>
            <person name="Aislabie J."/>
        </authorList>
    </citation>
    <scope>NUCLEOTIDE SEQUENCE [LARGE SCALE GENOMIC DNA]</scope>
    <source>
        <strain evidence="2 3">CE1</strain>
    </source>
</reference>
<comment type="caution">
    <text evidence="2">The sequence shown here is derived from an EMBL/GenBank/DDBJ whole genome shotgun (WGS) entry which is preliminary data.</text>
</comment>
<accession>A0A9W5S1C0</accession>
<dbReference type="AlphaFoldDB" id="A0A9W5S1C0"/>
<feature type="signal peptide" evidence="1">
    <location>
        <begin position="1"/>
        <end position="25"/>
    </location>
</feature>
<protein>
    <recommendedName>
        <fullName evidence="4">EfeO-type cupredoxin-like domain-containing protein</fullName>
    </recommendedName>
</protein>
<dbReference type="Gene3D" id="2.60.40.420">
    <property type="entry name" value="Cupredoxins - blue copper proteins"/>
    <property type="match status" value="1"/>
</dbReference>
<feature type="chain" id="PRO_5040847565" description="EfeO-type cupredoxin-like domain-containing protein" evidence="1">
    <location>
        <begin position="26"/>
        <end position="125"/>
    </location>
</feature>
<dbReference type="RefSeq" id="WP_036585136.1">
    <property type="nucleotide sequence ID" value="NZ_KK082143.1"/>
</dbReference>
<dbReference type="OrthoDB" id="9793584at2"/>
<dbReference type="Proteomes" id="UP000053750">
    <property type="component" value="Unassembled WGS sequence"/>
</dbReference>
<organism evidence="2 3">
    <name type="scientific">Paenibacillus darwinianus</name>
    <dbReference type="NCBI Taxonomy" id="1380763"/>
    <lineage>
        <taxon>Bacteria</taxon>
        <taxon>Bacillati</taxon>
        <taxon>Bacillota</taxon>
        <taxon>Bacilli</taxon>
        <taxon>Bacillales</taxon>
        <taxon>Paenibacillaceae</taxon>
        <taxon>Paenibacillus</taxon>
    </lineage>
</organism>
<evidence type="ECO:0008006" key="4">
    <source>
        <dbReference type="Google" id="ProtNLM"/>
    </source>
</evidence>
<sequence>MKRLKSFTWFVLGVVLFISGCSATATESNEPPEASREINLKEYSIGAGKVRLLTSEDPVRITIKNKGAIPHNFVVDQLGVDSGILAPGNSAMVEIDAKAAMVLQAKCTLPGHAEAGMVAELKVDE</sequence>
<name>A0A9W5S1C0_9BACL</name>
<keyword evidence="3" id="KW-1185">Reference proteome</keyword>